<organism evidence="1 2">
    <name type="scientific">Tunturiibacter lichenicola</name>
    <dbReference type="NCBI Taxonomy" id="2051959"/>
    <lineage>
        <taxon>Bacteria</taxon>
        <taxon>Pseudomonadati</taxon>
        <taxon>Acidobacteriota</taxon>
        <taxon>Terriglobia</taxon>
        <taxon>Terriglobales</taxon>
        <taxon>Acidobacteriaceae</taxon>
        <taxon>Tunturiibacter</taxon>
    </lineage>
</organism>
<proteinExistence type="predicted"/>
<accession>A0A7W8J4N8</accession>
<protein>
    <submittedName>
        <fullName evidence="1">Uncharacterized protein</fullName>
    </submittedName>
</protein>
<comment type="caution">
    <text evidence="1">The sequence shown here is derived from an EMBL/GenBank/DDBJ whole genome shotgun (WGS) entry which is preliminary data.</text>
</comment>
<evidence type="ECO:0000313" key="1">
    <source>
        <dbReference type="EMBL" id="MBB5342493.1"/>
    </source>
</evidence>
<evidence type="ECO:0000313" key="2">
    <source>
        <dbReference type="Proteomes" id="UP000569092"/>
    </source>
</evidence>
<dbReference type="Proteomes" id="UP000569092">
    <property type="component" value="Unassembled WGS sequence"/>
</dbReference>
<name>A0A7W8J4N8_9BACT</name>
<reference evidence="1 2" key="1">
    <citation type="submission" date="2020-08" db="EMBL/GenBank/DDBJ databases">
        <title>Genomic Encyclopedia of Type Strains, Phase IV (KMG-V): Genome sequencing to study the core and pangenomes of soil and plant-associated prokaryotes.</title>
        <authorList>
            <person name="Whitman W."/>
        </authorList>
    </citation>
    <scope>NUCLEOTIDE SEQUENCE [LARGE SCALE GENOMIC DNA]</scope>
    <source>
        <strain evidence="1 2">M8US30</strain>
    </source>
</reference>
<dbReference type="AlphaFoldDB" id="A0A7W8J4N8"/>
<sequence>MVLLLVKLLTPTKKSRTYGKQRASVLERHAELHNDCELKQARASLS</sequence>
<gene>
    <name evidence="1" type="ORF">HDF10_000443</name>
</gene>
<dbReference type="EMBL" id="JACHDZ010000001">
    <property type="protein sequence ID" value="MBB5342493.1"/>
    <property type="molecule type" value="Genomic_DNA"/>
</dbReference>